<name>A0A1R3KCN4_9ROSI</name>
<keyword evidence="2" id="KW-1185">Reference proteome</keyword>
<dbReference type="EMBL" id="AWUE01014204">
    <property type="protein sequence ID" value="OMP04788.1"/>
    <property type="molecule type" value="Genomic_DNA"/>
</dbReference>
<gene>
    <name evidence="1" type="ORF">COLO4_09294</name>
</gene>
<sequence length="299" mass="33980">MTMAVFMADTIQYEVKEVGILEVACSSKQNEENMVSPEKFNDRGPDFKVSKPRIKKAEAMVDVSKSRSKDKVVDACPQDNCDGLEDSYLSSEDVSVDVSIPEEGMKWLDRSVVVMIVCKALGTKFRILVSIIEEESMCRKDSFEIPVNQNVQSQKLNDSPTPANNFMGDEEIVGESISFKELIIKEMASVSNTDNEEIVGRWNERSAMERVGKKFKSLKYEKRNKKKGRRGVTKLILGAEADLYFDSEVSLTDQDIHYNNEILKKEADETYELSFVLGLKFCEDKDKIISRLISMEEEE</sequence>
<proteinExistence type="predicted"/>
<dbReference type="Proteomes" id="UP000187203">
    <property type="component" value="Unassembled WGS sequence"/>
</dbReference>
<organism evidence="1 2">
    <name type="scientific">Corchorus olitorius</name>
    <dbReference type="NCBI Taxonomy" id="93759"/>
    <lineage>
        <taxon>Eukaryota</taxon>
        <taxon>Viridiplantae</taxon>
        <taxon>Streptophyta</taxon>
        <taxon>Embryophyta</taxon>
        <taxon>Tracheophyta</taxon>
        <taxon>Spermatophyta</taxon>
        <taxon>Magnoliopsida</taxon>
        <taxon>eudicotyledons</taxon>
        <taxon>Gunneridae</taxon>
        <taxon>Pentapetalae</taxon>
        <taxon>rosids</taxon>
        <taxon>malvids</taxon>
        <taxon>Malvales</taxon>
        <taxon>Malvaceae</taxon>
        <taxon>Grewioideae</taxon>
        <taxon>Apeibeae</taxon>
        <taxon>Corchorus</taxon>
    </lineage>
</organism>
<comment type="caution">
    <text evidence="1">The sequence shown here is derived from an EMBL/GenBank/DDBJ whole genome shotgun (WGS) entry which is preliminary data.</text>
</comment>
<reference evidence="2" key="1">
    <citation type="submission" date="2013-09" db="EMBL/GenBank/DDBJ databases">
        <title>Corchorus olitorius genome sequencing.</title>
        <authorList>
            <person name="Alam M."/>
            <person name="Haque M.S."/>
            <person name="Islam M.S."/>
            <person name="Emdad E.M."/>
            <person name="Islam M.M."/>
            <person name="Ahmed B."/>
            <person name="Halim A."/>
            <person name="Hossen Q.M.M."/>
            <person name="Hossain M.Z."/>
            <person name="Ahmed R."/>
            <person name="Khan M.M."/>
            <person name="Islam R."/>
            <person name="Rashid M.M."/>
            <person name="Khan S.A."/>
            <person name="Rahman M.S."/>
            <person name="Alam M."/>
            <person name="Yahiya A.S."/>
            <person name="Khan M.S."/>
            <person name="Azam M.S."/>
            <person name="Haque T."/>
            <person name="Lashkar M.Z.H."/>
            <person name="Akhand A.I."/>
            <person name="Morshed G."/>
            <person name="Roy S."/>
            <person name="Uddin K.S."/>
            <person name="Rabeya T."/>
            <person name="Hossain A.S."/>
            <person name="Chowdhury A."/>
            <person name="Snigdha A.R."/>
            <person name="Mortoza M.S."/>
            <person name="Matin S.A."/>
            <person name="Hoque S.M.E."/>
            <person name="Islam M.K."/>
            <person name="Roy D.K."/>
            <person name="Haider R."/>
            <person name="Moosa M.M."/>
            <person name="Elias S.M."/>
            <person name="Hasan A.M."/>
            <person name="Jahan S."/>
            <person name="Shafiuddin M."/>
            <person name="Mahmood N."/>
            <person name="Shommy N.S."/>
        </authorList>
    </citation>
    <scope>NUCLEOTIDE SEQUENCE [LARGE SCALE GENOMIC DNA]</scope>
    <source>
        <strain evidence="2">cv. O-4</strain>
    </source>
</reference>
<evidence type="ECO:0000313" key="1">
    <source>
        <dbReference type="EMBL" id="OMP04788.1"/>
    </source>
</evidence>
<protein>
    <submittedName>
        <fullName evidence="1">Uncharacterized protein</fullName>
    </submittedName>
</protein>
<dbReference type="AlphaFoldDB" id="A0A1R3KCN4"/>
<evidence type="ECO:0000313" key="2">
    <source>
        <dbReference type="Proteomes" id="UP000187203"/>
    </source>
</evidence>
<accession>A0A1R3KCN4</accession>